<sequence>MALRMCFTCLRPRLGVSLSPISIRGVSRRARVGSRVQEGRSWRVALKEAAFSPSRNATEKAFAVGQLAVGGGAVVGVGALCYYGLGMSARPGTLEMASFWPGYVKERVRSTYAHLLSSLAITAGSAIALSRSPALLRTVTPRSPLGAIALVVSVMGSSFLVMSLPYEGGASLKHLAWAGHSCLLGVVLCPLAGLGGTVLIRAAWTAAGITMATSLIAACAPSDAYMSMAAPLGAGLGLVAAASLGSLFLPVGSALGSAVHVVSLYGGLLVFSWLLVSDTQRAVRQAETLARHDPINSSMAIYMDVVNIFIRLAIIMGGGGGKRK</sequence>
<feature type="transmembrane region" description="Helical" evidence="5">
    <location>
        <begin position="257"/>
        <end position="276"/>
    </location>
</feature>
<keyword evidence="2 5" id="KW-0812">Transmembrane</keyword>
<protein>
    <submittedName>
        <fullName evidence="6">Growth hormone inducible transmembrane protein</fullName>
    </submittedName>
</protein>
<dbReference type="OMA" id="TLMWSER"/>
<evidence type="ECO:0000256" key="5">
    <source>
        <dbReference type="RuleBase" id="RU004379"/>
    </source>
</evidence>
<keyword evidence="7" id="KW-1185">Reference proteome</keyword>
<dbReference type="GO" id="GO:0005743">
    <property type="term" value="C:mitochondrial inner membrane"/>
    <property type="evidence" value="ECO:0007669"/>
    <property type="project" value="TreeGrafter"/>
</dbReference>
<proteinExistence type="inferred from homology"/>
<evidence type="ECO:0000256" key="1">
    <source>
        <dbReference type="ARBA" id="ARBA00004141"/>
    </source>
</evidence>
<feature type="transmembrane region" description="Helical" evidence="5">
    <location>
        <begin position="143"/>
        <end position="162"/>
    </location>
</feature>
<keyword evidence="4 5" id="KW-0472">Membrane</keyword>
<dbReference type="Ensembl" id="ENSEBUT00000025586.1">
    <property type="protein sequence ID" value="ENSEBUP00000025010.1"/>
    <property type="gene ID" value="ENSEBUG00000015442.1"/>
</dbReference>
<evidence type="ECO:0000256" key="3">
    <source>
        <dbReference type="ARBA" id="ARBA00022989"/>
    </source>
</evidence>
<feature type="transmembrane region" description="Helical" evidence="5">
    <location>
        <begin position="112"/>
        <end position="131"/>
    </location>
</feature>
<evidence type="ECO:0000256" key="2">
    <source>
        <dbReference type="ARBA" id="ARBA00022692"/>
    </source>
</evidence>
<name>A0A8C4R432_EPTBU</name>
<reference evidence="6" key="2">
    <citation type="submission" date="2025-09" db="UniProtKB">
        <authorList>
            <consortium name="Ensembl"/>
        </authorList>
    </citation>
    <scope>IDENTIFICATION</scope>
</reference>
<reference evidence="6" key="1">
    <citation type="submission" date="2025-08" db="UniProtKB">
        <authorList>
            <consortium name="Ensembl"/>
        </authorList>
    </citation>
    <scope>IDENTIFICATION</scope>
</reference>
<dbReference type="PANTHER" id="PTHR23291">
    <property type="entry name" value="BAX INHIBITOR-RELATED"/>
    <property type="match status" value="1"/>
</dbReference>
<dbReference type="Proteomes" id="UP000694388">
    <property type="component" value="Unplaced"/>
</dbReference>
<evidence type="ECO:0000313" key="6">
    <source>
        <dbReference type="Ensembl" id="ENSEBUP00000025010.1"/>
    </source>
</evidence>
<dbReference type="Pfam" id="PF01027">
    <property type="entry name" value="Bax1-I"/>
    <property type="match status" value="1"/>
</dbReference>
<comment type="subcellular location">
    <subcellularLocation>
        <location evidence="1">Membrane</location>
        <topology evidence="1">Multi-pass membrane protein</topology>
    </subcellularLocation>
</comment>
<dbReference type="AlphaFoldDB" id="A0A8C4R432"/>
<feature type="transmembrane region" description="Helical" evidence="5">
    <location>
        <begin position="232"/>
        <end position="251"/>
    </location>
</feature>
<feature type="transmembrane region" description="Helical" evidence="5">
    <location>
        <begin position="61"/>
        <end position="85"/>
    </location>
</feature>
<dbReference type="GeneTree" id="ENSGT01050000244940"/>
<keyword evidence="3 5" id="KW-1133">Transmembrane helix</keyword>
<evidence type="ECO:0000256" key="4">
    <source>
        <dbReference type="ARBA" id="ARBA00023136"/>
    </source>
</evidence>
<dbReference type="PANTHER" id="PTHR23291:SF112">
    <property type="entry name" value="GROWTH HORMONE-INDUCIBLE TRANSMEMBRANE PROTEIN"/>
    <property type="match status" value="1"/>
</dbReference>
<dbReference type="InterPro" id="IPR006214">
    <property type="entry name" value="Bax_inhibitor_1-related"/>
</dbReference>
<organism evidence="6 7">
    <name type="scientific">Eptatretus burgeri</name>
    <name type="common">Inshore hagfish</name>
    <dbReference type="NCBI Taxonomy" id="7764"/>
    <lineage>
        <taxon>Eukaryota</taxon>
        <taxon>Metazoa</taxon>
        <taxon>Chordata</taxon>
        <taxon>Craniata</taxon>
        <taxon>Vertebrata</taxon>
        <taxon>Cyclostomata</taxon>
        <taxon>Myxini</taxon>
        <taxon>Myxiniformes</taxon>
        <taxon>Myxinidae</taxon>
        <taxon>Eptatretinae</taxon>
        <taxon>Eptatretus</taxon>
    </lineage>
</organism>
<accession>A0A8C4R432</accession>
<feature type="transmembrane region" description="Helical" evidence="5">
    <location>
        <begin position="174"/>
        <end position="193"/>
    </location>
</feature>
<evidence type="ECO:0000313" key="7">
    <source>
        <dbReference type="Proteomes" id="UP000694388"/>
    </source>
</evidence>
<comment type="similarity">
    <text evidence="5">Belongs to the BI1 family.</text>
</comment>